<gene>
    <name evidence="1" type="ORF">SAMN05444267_100299</name>
</gene>
<keyword evidence="2" id="KW-1185">Reference proteome</keyword>
<organism evidence="1 2">
    <name type="scientific">Chryseobacterium polytrichastri</name>
    <dbReference type="NCBI Taxonomy" id="1302687"/>
    <lineage>
        <taxon>Bacteria</taxon>
        <taxon>Pseudomonadati</taxon>
        <taxon>Bacteroidota</taxon>
        <taxon>Flavobacteriia</taxon>
        <taxon>Flavobacteriales</taxon>
        <taxon>Weeksellaceae</taxon>
        <taxon>Chryseobacterium group</taxon>
        <taxon>Chryseobacterium</taxon>
    </lineage>
</organism>
<evidence type="ECO:0000313" key="1">
    <source>
        <dbReference type="EMBL" id="SHK23970.1"/>
    </source>
</evidence>
<name>A0A1M6QV24_9FLAO</name>
<reference evidence="2" key="1">
    <citation type="submission" date="2016-11" db="EMBL/GenBank/DDBJ databases">
        <authorList>
            <person name="Varghese N."/>
            <person name="Submissions S."/>
        </authorList>
    </citation>
    <scope>NUCLEOTIDE SEQUENCE [LARGE SCALE GENOMIC DNA]</scope>
    <source>
        <strain evidence="2">DSM 26899</strain>
    </source>
</reference>
<sequence>MKGYIMYFLFCFLKNVITASTNKPMNIRGIPTNIVGNIFGLPKQDL</sequence>
<dbReference type="EMBL" id="FRAV01000002">
    <property type="protein sequence ID" value="SHK23970.1"/>
    <property type="molecule type" value="Genomic_DNA"/>
</dbReference>
<evidence type="ECO:0000313" key="2">
    <source>
        <dbReference type="Proteomes" id="UP000184364"/>
    </source>
</evidence>
<dbReference type="Proteomes" id="UP000184364">
    <property type="component" value="Unassembled WGS sequence"/>
</dbReference>
<dbReference type="STRING" id="1302687.SAMN05444267_100299"/>
<dbReference type="AlphaFoldDB" id="A0A1M6QV24"/>
<protein>
    <submittedName>
        <fullName evidence="1">Uncharacterized protein</fullName>
    </submittedName>
</protein>
<accession>A0A1M6QV24</accession>
<proteinExistence type="predicted"/>